<dbReference type="RefSeq" id="WP_139095885.1">
    <property type="nucleotide sequence ID" value="NZ_VDFW01000004.1"/>
</dbReference>
<gene>
    <name evidence="2" type="ORF">FG385_06295</name>
</gene>
<name>A0A5C4M4F7_9PSEU</name>
<dbReference type="AlphaFoldDB" id="A0A5C4M4F7"/>
<keyword evidence="1" id="KW-1133">Transmembrane helix</keyword>
<organism evidence="2 3">
    <name type="scientific">Amycolatopsis alkalitolerans</name>
    <dbReference type="NCBI Taxonomy" id="2547244"/>
    <lineage>
        <taxon>Bacteria</taxon>
        <taxon>Bacillati</taxon>
        <taxon>Actinomycetota</taxon>
        <taxon>Actinomycetes</taxon>
        <taxon>Pseudonocardiales</taxon>
        <taxon>Pseudonocardiaceae</taxon>
        <taxon>Amycolatopsis</taxon>
    </lineage>
</organism>
<feature type="transmembrane region" description="Helical" evidence="1">
    <location>
        <begin position="36"/>
        <end position="58"/>
    </location>
</feature>
<evidence type="ECO:0000313" key="3">
    <source>
        <dbReference type="Proteomes" id="UP000305546"/>
    </source>
</evidence>
<keyword evidence="3" id="KW-1185">Reference proteome</keyword>
<keyword evidence="1" id="KW-0812">Transmembrane</keyword>
<comment type="caution">
    <text evidence="2">The sequence shown here is derived from an EMBL/GenBank/DDBJ whole genome shotgun (WGS) entry which is preliminary data.</text>
</comment>
<reference evidence="2 3" key="1">
    <citation type="submission" date="2019-06" db="EMBL/GenBank/DDBJ databases">
        <title>Amycolatopsis alkalitolerans sp. nov., isolated from Gastrodia elata Blume.</title>
        <authorList>
            <person name="Narsing Rao M.P."/>
            <person name="Li W.J."/>
        </authorList>
    </citation>
    <scope>NUCLEOTIDE SEQUENCE [LARGE SCALE GENOMIC DNA]</scope>
    <source>
        <strain evidence="2 3">SYSUP0005</strain>
    </source>
</reference>
<evidence type="ECO:0000313" key="2">
    <source>
        <dbReference type="EMBL" id="TNC28039.1"/>
    </source>
</evidence>
<keyword evidence="1" id="KW-0472">Membrane</keyword>
<feature type="transmembrane region" description="Helical" evidence="1">
    <location>
        <begin position="64"/>
        <end position="87"/>
    </location>
</feature>
<dbReference type="InterPro" id="IPR021401">
    <property type="entry name" value="DUF3040"/>
</dbReference>
<dbReference type="Pfam" id="PF11239">
    <property type="entry name" value="DUF3040"/>
    <property type="match status" value="1"/>
</dbReference>
<dbReference type="OrthoDB" id="3557301at2"/>
<protein>
    <submittedName>
        <fullName evidence="2">DUF3040 domain-containing protein</fullName>
    </submittedName>
</protein>
<sequence length="96" mass="10749">MGLRDEEQRRLTEIEHGLAAEDPRLARRLTAVRRPLQARLTVLVPCVVAALLGGLALMTVGAQWISLGLIVTGTLLAVFAPTALIVWRFGWRHRRW</sequence>
<evidence type="ECO:0000256" key="1">
    <source>
        <dbReference type="SAM" id="Phobius"/>
    </source>
</evidence>
<dbReference type="Proteomes" id="UP000305546">
    <property type="component" value="Unassembled WGS sequence"/>
</dbReference>
<proteinExistence type="predicted"/>
<accession>A0A5C4M4F7</accession>
<dbReference type="EMBL" id="VDFW01000004">
    <property type="protein sequence ID" value="TNC28039.1"/>
    <property type="molecule type" value="Genomic_DNA"/>
</dbReference>